<evidence type="ECO:0000256" key="3">
    <source>
        <dbReference type="ARBA" id="ARBA00022679"/>
    </source>
</evidence>
<accession>A0A7J0BS77</accession>
<dbReference type="Proteomes" id="UP000503820">
    <property type="component" value="Unassembled WGS sequence"/>
</dbReference>
<sequence length="328" mass="38010">MPLLNITIPVFNRPELTRRTIEAVRHNTRHPHTLTVVDNGSDAETQDLLREMKERGQLEYLFRLEKNYGVAVAANVGWRLIPAPIYMKLDNDVIIRNPKWLDIVLLHMQKAPRDAVWGADLNNQMHNPEYVTDRQGLIARTTSHVSGGAILIPKSISDIAGYWCEDYGLYGCEDGDYGEKLKSLSIDQYYFDHTPFMDHLGHDGETIKKAYGLDKQTTQDLFRNLFTTNYLLYATGNRAANTPPQYIPESFDGYTLTMRSNKPYRHIWRALLQFHNIRLNHMHDAHKNAHYLNLLITEQNRHWSQAVFDAEQAYARIRRQLHTPEPTA</sequence>
<keyword evidence="2" id="KW-0328">Glycosyltransferase</keyword>
<dbReference type="PANTHER" id="PTHR43179">
    <property type="entry name" value="RHAMNOSYLTRANSFERASE WBBL"/>
    <property type="match status" value="1"/>
</dbReference>
<proteinExistence type="inferred from homology"/>
<evidence type="ECO:0000256" key="1">
    <source>
        <dbReference type="ARBA" id="ARBA00006739"/>
    </source>
</evidence>
<gene>
    <name evidence="5" type="ORF">DSM19430T_07550</name>
</gene>
<dbReference type="Gene3D" id="3.90.550.10">
    <property type="entry name" value="Spore Coat Polysaccharide Biosynthesis Protein SpsA, Chain A"/>
    <property type="match status" value="1"/>
</dbReference>
<dbReference type="SUPFAM" id="SSF53448">
    <property type="entry name" value="Nucleotide-diphospho-sugar transferases"/>
    <property type="match status" value="1"/>
</dbReference>
<dbReference type="PANTHER" id="PTHR43179:SF12">
    <property type="entry name" value="GALACTOFURANOSYLTRANSFERASE GLFT2"/>
    <property type="match status" value="1"/>
</dbReference>
<comment type="caution">
    <text evidence="5">The sequence shown here is derived from an EMBL/GenBank/DDBJ whole genome shotgun (WGS) entry which is preliminary data.</text>
</comment>
<evidence type="ECO:0000256" key="2">
    <source>
        <dbReference type="ARBA" id="ARBA00022676"/>
    </source>
</evidence>
<dbReference type="InterPro" id="IPR029044">
    <property type="entry name" value="Nucleotide-diphossugar_trans"/>
</dbReference>
<dbReference type="GO" id="GO:0016757">
    <property type="term" value="F:glycosyltransferase activity"/>
    <property type="evidence" value="ECO:0007669"/>
    <property type="project" value="UniProtKB-KW"/>
</dbReference>
<organism evidence="5 6">
    <name type="scientific">Desulfovibrio psychrotolerans</name>
    <dbReference type="NCBI Taxonomy" id="415242"/>
    <lineage>
        <taxon>Bacteria</taxon>
        <taxon>Pseudomonadati</taxon>
        <taxon>Thermodesulfobacteriota</taxon>
        <taxon>Desulfovibrionia</taxon>
        <taxon>Desulfovibrionales</taxon>
        <taxon>Desulfovibrionaceae</taxon>
        <taxon>Desulfovibrio</taxon>
    </lineage>
</organism>
<dbReference type="RefSeq" id="WP_174408761.1">
    <property type="nucleotide sequence ID" value="NZ_BLVP01000002.1"/>
</dbReference>
<evidence type="ECO:0000313" key="5">
    <source>
        <dbReference type="EMBL" id="GFM36071.1"/>
    </source>
</evidence>
<protein>
    <recommendedName>
        <fullName evidence="4">Glycosyltransferase 2-like domain-containing protein</fullName>
    </recommendedName>
</protein>
<keyword evidence="6" id="KW-1185">Reference proteome</keyword>
<keyword evidence="3" id="KW-0808">Transferase</keyword>
<evidence type="ECO:0000259" key="4">
    <source>
        <dbReference type="Pfam" id="PF00535"/>
    </source>
</evidence>
<dbReference type="AlphaFoldDB" id="A0A7J0BS77"/>
<comment type="similarity">
    <text evidence="1">Belongs to the glycosyltransferase 2 family.</text>
</comment>
<feature type="domain" description="Glycosyltransferase 2-like" evidence="4">
    <location>
        <begin position="6"/>
        <end position="135"/>
    </location>
</feature>
<name>A0A7J0BS77_9BACT</name>
<dbReference type="EMBL" id="BLVP01000002">
    <property type="protein sequence ID" value="GFM36071.1"/>
    <property type="molecule type" value="Genomic_DNA"/>
</dbReference>
<reference evidence="5 6" key="1">
    <citation type="submission" date="2020-05" db="EMBL/GenBank/DDBJ databases">
        <title>Draft genome sequence of Desulfovibrio psychrotolerans JS1T.</title>
        <authorList>
            <person name="Ueno A."/>
            <person name="Tamazawa S."/>
            <person name="Tamamura S."/>
            <person name="Murakami T."/>
            <person name="Kiyama T."/>
            <person name="Inomata H."/>
            <person name="Amano Y."/>
            <person name="Miyakawa K."/>
            <person name="Tamaki H."/>
            <person name="Naganuma T."/>
            <person name="Kaneko K."/>
        </authorList>
    </citation>
    <scope>NUCLEOTIDE SEQUENCE [LARGE SCALE GENOMIC DNA]</scope>
    <source>
        <strain evidence="5 6">JS1</strain>
    </source>
</reference>
<dbReference type="Pfam" id="PF00535">
    <property type="entry name" value="Glycos_transf_2"/>
    <property type="match status" value="1"/>
</dbReference>
<evidence type="ECO:0000313" key="6">
    <source>
        <dbReference type="Proteomes" id="UP000503820"/>
    </source>
</evidence>
<dbReference type="InterPro" id="IPR001173">
    <property type="entry name" value="Glyco_trans_2-like"/>
</dbReference>